<accession>A0A5Q0BKT8</accession>
<dbReference type="EMBL" id="CP044205">
    <property type="protein sequence ID" value="QFY44400.1"/>
    <property type="molecule type" value="Genomic_DNA"/>
</dbReference>
<keyword evidence="2" id="KW-1185">Reference proteome</keyword>
<organism evidence="1 2">
    <name type="scientific">Candidatus Methylospira mobilis</name>
    <dbReference type="NCBI Taxonomy" id="1808979"/>
    <lineage>
        <taxon>Bacteria</taxon>
        <taxon>Pseudomonadati</taxon>
        <taxon>Pseudomonadota</taxon>
        <taxon>Gammaproteobacteria</taxon>
        <taxon>Methylococcales</taxon>
        <taxon>Methylococcaceae</taxon>
        <taxon>Candidatus Methylospira</taxon>
    </lineage>
</organism>
<protein>
    <submittedName>
        <fullName evidence="1">Uncharacterized protein</fullName>
    </submittedName>
</protein>
<proteinExistence type="predicted"/>
<dbReference type="Proteomes" id="UP000325755">
    <property type="component" value="Chromosome"/>
</dbReference>
<name>A0A5Q0BKT8_9GAMM</name>
<dbReference type="RefSeq" id="WP_153250365.1">
    <property type="nucleotide sequence ID" value="NZ_CP044205.1"/>
</dbReference>
<gene>
    <name evidence="1" type="ORF">F6R98_18635</name>
</gene>
<sequence>MNQKTLCACLGGYDGLTVFAEDLLPRLQADFQPDRFWQNRGDNGIPREKRLSCASQAWGCW</sequence>
<evidence type="ECO:0000313" key="1">
    <source>
        <dbReference type="EMBL" id="QFY44400.1"/>
    </source>
</evidence>
<reference evidence="1 2" key="1">
    <citation type="submission" date="2019-09" db="EMBL/GenBank/DDBJ databases">
        <title>Ecophysiology of the spiral-shaped methanotroph Methylospira mobilis as revealed by the complete genome sequence.</title>
        <authorList>
            <person name="Oshkin I.Y."/>
            <person name="Dedysh S.N."/>
            <person name="Miroshnikov K."/>
            <person name="Danilova O.V."/>
            <person name="Hakobyan A."/>
            <person name="Liesack W."/>
        </authorList>
    </citation>
    <scope>NUCLEOTIDE SEQUENCE [LARGE SCALE GENOMIC DNA]</scope>
    <source>
        <strain evidence="1 2">Shm1</strain>
    </source>
</reference>
<dbReference type="InParanoid" id="A0A5Q0BKT8"/>
<dbReference type="AlphaFoldDB" id="A0A5Q0BKT8"/>
<evidence type="ECO:0000313" key="2">
    <source>
        <dbReference type="Proteomes" id="UP000325755"/>
    </source>
</evidence>
<dbReference type="OrthoDB" id="9795814at2"/>
<dbReference type="KEGG" id="mmob:F6R98_18635"/>